<sequence>MARLRKQTAPERRRAKAGGKAREKAGGARKPASVRPFRPAWPFSLTLEQQLDLLGLILFLGGILLGLGLLSLGPKPVVDVLIALLGGGVFVLPLGMTASGAWLLIRRFEQAPRPHRSLVPGLLILSGWLLLTLHLLGGAGGAAGATLARLLQENLGPAGTWLVGFGILWAGLMLTFRLPPERPLEWAIRAVRSLRAIRPSAGAVRIHRPTPAPPPPASPPAPPNPPPRILGEGAPEALPSVGPEAQEEPEEERLEVPLPIASVGPKWTLPRLEEILDPGEEVEIDEGELREKARIIEETLRSLGVEARVVEVQRGPTVTLFGLEPGQISRGGRATRVKVAQIAALADDLALALSARTVRVLAPIPGRGLVGIEIPNERPALVRLRDVMESEAYRSISSPLRLPLGQTVSGEPLVADLTAMPHLLIAGATGSGKSVALNAILVSLLCTCTPEDLRLILIDPKRVELTPYNGIPHLWTPVVVEIEKVPRVLQEAMREMERRYRQFAAIGVRHIADYNRRMAERGEPRIPYLVIVVDELADLMITAPEETERRITRLAQMARATGIHLVIATQRPSVDVVTGLIKANFPARIAFAVASSVDSRVILDMPGAETLLGRGDMLFLPPDQGQPIRAQGCFVSDEEIRRVVTYWKGIRGLPQPAPARRASPMRVPRPAPEPVREPPAREPEEEGDLESDEVLLQRAIEIVRLHRRASISLLQRKLRIGYNRAARLIDLMEARGWIGPPEEGSRWRGLEGLEPPSDPGEDS</sequence>
<organism evidence="19 20">
    <name type="scientific">Thermoflexus hugenholtzii JAD2</name>
    <dbReference type="NCBI Taxonomy" id="877466"/>
    <lineage>
        <taxon>Bacteria</taxon>
        <taxon>Bacillati</taxon>
        <taxon>Chloroflexota</taxon>
        <taxon>Thermoflexia</taxon>
        <taxon>Thermoflexales</taxon>
        <taxon>Thermoflexaceae</taxon>
        <taxon>Thermoflexus</taxon>
    </lineage>
</organism>
<feature type="transmembrane region" description="Helical" evidence="17">
    <location>
        <begin position="117"/>
        <end position="138"/>
    </location>
</feature>
<comment type="subcellular location">
    <subcellularLocation>
        <location evidence="1">Cell membrane</location>
        <topology evidence="1">Multi-pass membrane protein</topology>
    </subcellularLocation>
</comment>
<gene>
    <name evidence="19" type="ORF">SAMN02746019_00024890</name>
</gene>
<dbReference type="Gene3D" id="1.10.10.10">
    <property type="entry name" value="Winged helix-like DNA-binding domain superfamily/Winged helix DNA-binding domain"/>
    <property type="match status" value="1"/>
</dbReference>
<keyword evidence="6 15" id="KW-0547">Nucleotide-binding</keyword>
<dbReference type="GO" id="GO:0005524">
    <property type="term" value="F:ATP binding"/>
    <property type="evidence" value="ECO:0007669"/>
    <property type="project" value="UniProtKB-UniRule"/>
</dbReference>
<keyword evidence="4" id="KW-0132">Cell division</keyword>
<dbReference type="InterPro" id="IPR041027">
    <property type="entry name" value="FtsK_alpha"/>
</dbReference>
<evidence type="ECO:0000256" key="3">
    <source>
        <dbReference type="ARBA" id="ARBA00022475"/>
    </source>
</evidence>
<feature type="region of interest" description="Disordered" evidence="16">
    <location>
        <begin position="203"/>
        <end position="253"/>
    </location>
</feature>
<dbReference type="AlphaFoldDB" id="A0A212QJU9"/>
<keyword evidence="10" id="KW-0238">DNA-binding</keyword>
<dbReference type="SUPFAM" id="SSF46785">
    <property type="entry name" value="Winged helix' DNA-binding domain"/>
    <property type="match status" value="1"/>
</dbReference>
<dbReference type="GO" id="GO:0003677">
    <property type="term" value="F:DNA binding"/>
    <property type="evidence" value="ECO:0007669"/>
    <property type="project" value="UniProtKB-KW"/>
</dbReference>
<dbReference type="OrthoDB" id="9807790at2"/>
<dbReference type="Gene3D" id="3.40.50.300">
    <property type="entry name" value="P-loop containing nucleotide triphosphate hydrolases"/>
    <property type="match status" value="1"/>
</dbReference>
<dbReference type="PANTHER" id="PTHR22683:SF41">
    <property type="entry name" value="DNA TRANSLOCASE FTSK"/>
    <property type="match status" value="1"/>
</dbReference>
<keyword evidence="8 15" id="KW-0067">ATP-binding</keyword>
<evidence type="ECO:0000256" key="15">
    <source>
        <dbReference type="PROSITE-ProRule" id="PRU00289"/>
    </source>
</evidence>
<evidence type="ECO:0000256" key="16">
    <source>
        <dbReference type="SAM" id="MobiDB-lite"/>
    </source>
</evidence>
<feature type="domain" description="FtsK" evidence="18">
    <location>
        <begin position="410"/>
        <end position="600"/>
    </location>
</feature>
<dbReference type="SMART" id="SM00382">
    <property type="entry name" value="AAA"/>
    <property type="match status" value="1"/>
</dbReference>
<evidence type="ECO:0000313" key="19">
    <source>
        <dbReference type="EMBL" id="SNB59652.1"/>
    </source>
</evidence>
<proteinExistence type="inferred from homology"/>
<evidence type="ECO:0000256" key="4">
    <source>
        <dbReference type="ARBA" id="ARBA00022618"/>
    </source>
</evidence>
<comment type="similarity">
    <text evidence="2">Belongs to the FtsK/SpoIIIE/SftA family.</text>
</comment>
<feature type="compositionally biased region" description="Pro residues" evidence="16">
    <location>
        <begin position="210"/>
        <end position="228"/>
    </location>
</feature>
<evidence type="ECO:0000256" key="5">
    <source>
        <dbReference type="ARBA" id="ARBA00022692"/>
    </source>
</evidence>
<dbReference type="Pfam" id="PF13491">
    <property type="entry name" value="FtsK_4TM"/>
    <property type="match status" value="1"/>
</dbReference>
<evidence type="ECO:0000256" key="14">
    <source>
        <dbReference type="ARBA" id="ARBA00025923"/>
    </source>
</evidence>
<dbReference type="Gene3D" id="3.30.980.40">
    <property type="match status" value="1"/>
</dbReference>
<keyword evidence="12" id="KW-0131">Cell cycle</keyword>
<protein>
    <submittedName>
        <fullName evidence="19">DNA segregation ATPase FtsK/SpoIIIE, S-DNA-T family</fullName>
    </submittedName>
</protein>
<dbReference type="Pfam" id="PF17854">
    <property type="entry name" value="FtsK_alpha"/>
    <property type="match status" value="1"/>
</dbReference>
<dbReference type="Pfam" id="PF01580">
    <property type="entry name" value="FtsK_SpoIIIE"/>
    <property type="match status" value="1"/>
</dbReference>
<dbReference type="InterPro" id="IPR002543">
    <property type="entry name" value="FtsK_dom"/>
</dbReference>
<dbReference type="SUPFAM" id="SSF52540">
    <property type="entry name" value="P-loop containing nucleoside triphosphate hydrolases"/>
    <property type="match status" value="1"/>
</dbReference>
<dbReference type="InterPro" id="IPR036390">
    <property type="entry name" value="WH_DNA-bd_sf"/>
</dbReference>
<evidence type="ECO:0000256" key="8">
    <source>
        <dbReference type="ARBA" id="ARBA00022840"/>
    </source>
</evidence>
<evidence type="ECO:0000256" key="13">
    <source>
        <dbReference type="ARBA" id="ARBA00024986"/>
    </source>
</evidence>
<evidence type="ECO:0000256" key="9">
    <source>
        <dbReference type="ARBA" id="ARBA00022989"/>
    </source>
</evidence>
<keyword evidence="7" id="KW-0159">Chromosome partition</keyword>
<evidence type="ECO:0000256" key="7">
    <source>
        <dbReference type="ARBA" id="ARBA00022829"/>
    </source>
</evidence>
<dbReference type="InterPro" id="IPR003593">
    <property type="entry name" value="AAA+_ATPase"/>
</dbReference>
<evidence type="ECO:0000256" key="1">
    <source>
        <dbReference type="ARBA" id="ARBA00004651"/>
    </source>
</evidence>
<comment type="subunit">
    <text evidence="14">Homohexamer. Forms a ring that surrounds DNA.</text>
</comment>
<dbReference type="InterPro" id="IPR036388">
    <property type="entry name" value="WH-like_DNA-bd_sf"/>
</dbReference>
<feature type="binding site" evidence="15">
    <location>
        <begin position="427"/>
        <end position="434"/>
    </location>
    <ligand>
        <name>ATP</name>
        <dbReference type="ChEBI" id="CHEBI:30616"/>
    </ligand>
</feature>
<evidence type="ECO:0000256" key="10">
    <source>
        <dbReference type="ARBA" id="ARBA00023125"/>
    </source>
</evidence>
<name>A0A212QJU9_9CHLR</name>
<dbReference type="GO" id="GO:0051301">
    <property type="term" value="P:cell division"/>
    <property type="evidence" value="ECO:0007669"/>
    <property type="project" value="UniProtKB-KW"/>
</dbReference>
<keyword evidence="3" id="KW-1003">Cell membrane</keyword>
<dbReference type="CDD" id="cd01127">
    <property type="entry name" value="TrwB_TraG_TraD_VirD4"/>
    <property type="match status" value="1"/>
</dbReference>
<accession>A0A212QJU9</accession>
<evidence type="ECO:0000256" key="11">
    <source>
        <dbReference type="ARBA" id="ARBA00023136"/>
    </source>
</evidence>
<dbReference type="InParanoid" id="A0A212QJU9"/>
<evidence type="ECO:0000256" key="17">
    <source>
        <dbReference type="SAM" id="Phobius"/>
    </source>
</evidence>
<keyword evidence="5 17" id="KW-0812">Transmembrane</keyword>
<dbReference type="GO" id="GO:0007059">
    <property type="term" value="P:chromosome segregation"/>
    <property type="evidence" value="ECO:0007669"/>
    <property type="project" value="UniProtKB-KW"/>
</dbReference>
<dbReference type="FunCoup" id="A0A212QJU9">
    <property type="interactions" value="219"/>
</dbReference>
<dbReference type="RefSeq" id="WP_088570267.1">
    <property type="nucleotide sequence ID" value="NZ_FYEK01000007.1"/>
</dbReference>
<dbReference type="InterPro" id="IPR050206">
    <property type="entry name" value="FtsK/SpoIIIE/SftA"/>
</dbReference>
<dbReference type="PROSITE" id="PS50901">
    <property type="entry name" value="FTSK"/>
    <property type="match status" value="1"/>
</dbReference>
<feature type="transmembrane region" description="Helical" evidence="17">
    <location>
        <begin position="53"/>
        <end position="74"/>
    </location>
</feature>
<evidence type="ECO:0000313" key="20">
    <source>
        <dbReference type="Proteomes" id="UP000197025"/>
    </source>
</evidence>
<keyword evidence="11 17" id="KW-0472">Membrane</keyword>
<reference evidence="20" key="1">
    <citation type="submission" date="2017-06" db="EMBL/GenBank/DDBJ databases">
        <authorList>
            <person name="Varghese N."/>
            <person name="Submissions S."/>
        </authorList>
    </citation>
    <scope>NUCLEOTIDE SEQUENCE [LARGE SCALE GENOMIC DNA]</scope>
    <source>
        <strain evidence="20">JAD2</strain>
    </source>
</reference>
<keyword evidence="9 17" id="KW-1133">Transmembrane helix</keyword>
<evidence type="ECO:0000259" key="18">
    <source>
        <dbReference type="PROSITE" id="PS50901"/>
    </source>
</evidence>
<dbReference type="Proteomes" id="UP000197025">
    <property type="component" value="Unassembled WGS sequence"/>
</dbReference>
<dbReference type="InterPro" id="IPR018541">
    <property type="entry name" value="Ftsk_gamma"/>
</dbReference>
<evidence type="ECO:0000256" key="2">
    <source>
        <dbReference type="ARBA" id="ARBA00006474"/>
    </source>
</evidence>
<dbReference type="PANTHER" id="PTHR22683">
    <property type="entry name" value="SPORULATION PROTEIN RELATED"/>
    <property type="match status" value="1"/>
</dbReference>
<dbReference type="EMBL" id="FYEK01000007">
    <property type="protein sequence ID" value="SNB59652.1"/>
    <property type="molecule type" value="Genomic_DNA"/>
</dbReference>
<dbReference type="InterPro" id="IPR025199">
    <property type="entry name" value="FtsK_4TM"/>
</dbReference>
<evidence type="ECO:0000256" key="6">
    <source>
        <dbReference type="ARBA" id="ARBA00022741"/>
    </source>
</evidence>
<feature type="transmembrane region" description="Helical" evidence="17">
    <location>
        <begin position="80"/>
        <end position="105"/>
    </location>
</feature>
<comment type="function">
    <text evidence="13">Essential cell division protein that coordinates cell division and chromosome segregation. The N-terminus is involved in assembly of the cell-division machinery. The C-terminus functions as a DNA motor that moves dsDNA in an ATP-dependent manner towards the dif recombination site, which is located within the replication terminus region. Required for activation of the Xer recombinase, allowing activation of chromosome unlinking by recombination.</text>
</comment>
<dbReference type="Pfam" id="PF09397">
    <property type="entry name" value="FtsK_gamma"/>
    <property type="match status" value="1"/>
</dbReference>
<feature type="region of interest" description="Disordered" evidence="16">
    <location>
        <begin position="655"/>
        <end position="691"/>
    </location>
</feature>
<dbReference type="InterPro" id="IPR027417">
    <property type="entry name" value="P-loop_NTPase"/>
</dbReference>
<feature type="region of interest" description="Disordered" evidence="16">
    <location>
        <begin position="741"/>
        <end position="763"/>
    </location>
</feature>
<feature type="region of interest" description="Disordered" evidence="16">
    <location>
        <begin position="1"/>
        <end position="33"/>
    </location>
</feature>
<dbReference type="GO" id="GO:0005886">
    <property type="term" value="C:plasma membrane"/>
    <property type="evidence" value="ECO:0007669"/>
    <property type="project" value="UniProtKB-SubCell"/>
</dbReference>
<evidence type="ECO:0000256" key="12">
    <source>
        <dbReference type="ARBA" id="ARBA00023306"/>
    </source>
</evidence>
<dbReference type="SMART" id="SM00843">
    <property type="entry name" value="Ftsk_gamma"/>
    <property type="match status" value="1"/>
</dbReference>
<keyword evidence="20" id="KW-1185">Reference proteome</keyword>